<evidence type="ECO:0000313" key="1">
    <source>
        <dbReference type="EMBL" id="MFB9446911.1"/>
    </source>
</evidence>
<comment type="caution">
    <text evidence="1">The sequence shown here is derived from an EMBL/GenBank/DDBJ whole genome shotgun (WGS) entry which is preliminary data.</text>
</comment>
<keyword evidence="2" id="KW-1185">Reference proteome</keyword>
<dbReference type="RefSeq" id="WP_223105002.1">
    <property type="nucleotide sequence ID" value="NZ_CP061913.1"/>
</dbReference>
<evidence type="ECO:0000313" key="2">
    <source>
        <dbReference type="Proteomes" id="UP001589608"/>
    </source>
</evidence>
<evidence type="ECO:0008006" key="3">
    <source>
        <dbReference type="Google" id="ProtNLM"/>
    </source>
</evidence>
<sequence>MPNERGFDMTFAVPAGPPDPARAHSLDDLVGCLRGLKTWAGDPSFDTITRRINTRWRAAGRRADELARRGTVVDCFKTGRRRINAELVVAVVQALHDYPDYLARWRQALRDGRVGTEAAARVRVYDRLPDDGPGFVGRCAELAAIGEPLTVLTGMPGAGKTALAVRAAHRLAAAGDFDVVLVAGLRGRHPALPPVEPAQLADELHRRAAGRRALVVLDDAASMEQVRPLLPATPGSVTLVTSRRRLDGPRVEVEPLPPADAERLLLRAAPGVPAGPDPAAYRRVAERCGHLPLALTAAAAELTARPGWTVTDHADRLDERRRRLELDGRVESALHPSYRALPGRARDLLRGLALHPGPDFGPEAAAALLATPADLERLAREHLIRPRAPGRYTLPDLVRVYAARRGHDEDRPADRTLARARLRAAVAP</sequence>
<dbReference type="EMBL" id="JBHMCA010000051">
    <property type="protein sequence ID" value="MFB9446911.1"/>
    <property type="molecule type" value="Genomic_DNA"/>
</dbReference>
<gene>
    <name evidence="1" type="ORF">ACFFTR_27795</name>
</gene>
<dbReference type="PANTHER" id="PTHR47691:SF3">
    <property type="entry name" value="HTH-TYPE TRANSCRIPTIONAL REGULATOR RV0890C-RELATED"/>
    <property type="match status" value="1"/>
</dbReference>
<name>A0ABV5MDI0_9ACTN</name>
<dbReference type="InterPro" id="IPR027417">
    <property type="entry name" value="P-loop_NTPase"/>
</dbReference>
<proteinExistence type="predicted"/>
<accession>A0ABV5MDI0</accession>
<dbReference type="PANTHER" id="PTHR47691">
    <property type="entry name" value="REGULATOR-RELATED"/>
    <property type="match status" value="1"/>
</dbReference>
<reference evidence="1 2" key="1">
    <citation type="submission" date="2024-09" db="EMBL/GenBank/DDBJ databases">
        <authorList>
            <person name="Sun Q."/>
            <person name="Mori K."/>
        </authorList>
    </citation>
    <scope>NUCLEOTIDE SEQUENCE [LARGE SCALE GENOMIC DNA]</scope>
    <source>
        <strain evidence="1 2">JCM 3307</strain>
    </source>
</reference>
<organism evidence="1 2">
    <name type="scientific">Dactylosporangium vinaceum</name>
    <dbReference type="NCBI Taxonomy" id="53362"/>
    <lineage>
        <taxon>Bacteria</taxon>
        <taxon>Bacillati</taxon>
        <taxon>Actinomycetota</taxon>
        <taxon>Actinomycetes</taxon>
        <taxon>Micromonosporales</taxon>
        <taxon>Micromonosporaceae</taxon>
        <taxon>Dactylosporangium</taxon>
    </lineage>
</organism>
<dbReference type="Proteomes" id="UP001589608">
    <property type="component" value="Unassembled WGS sequence"/>
</dbReference>
<dbReference type="PRINTS" id="PR00364">
    <property type="entry name" value="DISEASERSIST"/>
</dbReference>
<dbReference type="Gene3D" id="3.40.50.300">
    <property type="entry name" value="P-loop containing nucleotide triphosphate hydrolases"/>
    <property type="match status" value="1"/>
</dbReference>
<protein>
    <recommendedName>
        <fullName evidence="3">NB-ARC domain-containing protein</fullName>
    </recommendedName>
</protein>
<dbReference type="SUPFAM" id="SSF52540">
    <property type="entry name" value="P-loop containing nucleoside triphosphate hydrolases"/>
    <property type="match status" value="1"/>
</dbReference>